<dbReference type="RefSeq" id="WP_238222757.1">
    <property type="nucleotide sequence ID" value="NZ_BAAADH010000001.1"/>
</dbReference>
<reference evidence="2" key="2">
    <citation type="submission" date="2021-08" db="EMBL/GenBank/DDBJ databases">
        <authorList>
            <person name="Tani A."/>
            <person name="Ola A."/>
            <person name="Ogura Y."/>
            <person name="Katsura K."/>
            <person name="Hayashi T."/>
        </authorList>
    </citation>
    <scope>NUCLEOTIDE SEQUENCE</scope>
    <source>
        <strain evidence="2">NBRC 15686</strain>
    </source>
</reference>
<name>A0ABQ4U8W5_9HYPH</name>
<dbReference type="EMBL" id="BPRC01000001">
    <property type="protein sequence ID" value="GJE63748.1"/>
    <property type="molecule type" value="Genomic_DNA"/>
</dbReference>
<keyword evidence="3" id="KW-1185">Reference proteome</keyword>
<evidence type="ECO:0000256" key="1">
    <source>
        <dbReference type="SAM" id="MobiDB-lite"/>
    </source>
</evidence>
<reference evidence="2" key="1">
    <citation type="journal article" date="2021" name="Front. Microbiol.">
        <title>Comprehensive Comparative Genomics and Phenotyping of Methylobacterium Species.</title>
        <authorList>
            <person name="Alessa O."/>
            <person name="Ogura Y."/>
            <person name="Fujitani Y."/>
            <person name="Takami H."/>
            <person name="Hayashi T."/>
            <person name="Sahin N."/>
            <person name="Tani A."/>
        </authorList>
    </citation>
    <scope>NUCLEOTIDE SEQUENCE</scope>
    <source>
        <strain evidence="2">NBRC 15686</strain>
    </source>
</reference>
<feature type="compositionally biased region" description="Polar residues" evidence="1">
    <location>
        <begin position="304"/>
        <end position="319"/>
    </location>
</feature>
<evidence type="ECO:0000313" key="2">
    <source>
        <dbReference type="EMBL" id="GJE63748.1"/>
    </source>
</evidence>
<comment type="caution">
    <text evidence="2">The sequence shown here is derived from an EMBL/GenBank/DDBJ whole genome shotgun (WGS) entry which is preliminary data.</text>
</comment>
<accession>A0ABQ4U8W5</accession>
<gene>
    <name evidence="2" type="ORF">LNAOJCKE_0946</name>
</gene>
<dbReference type="Proteomes" id="UP001055039">
    <property type="component" value="Unassembled WGS sequence"/>
</dbReference>
<feature type="compositionally biased region" description="Low complexity" evidence="1">
    <location>
        <begin position="69"/>
        <end position="80"/>
    </location>
</feature>
<proteinExistence type="predicted"/>
<feature type="compositionally biased region" description="Low complexity" evidence="1">
    <location>
        <begin position="127"/>
        <end position="146"/>
    </location>
</feature>
<feature type="region of interest" description="Disordered" evidence="1">
    <location>
        <begin position="119"/>
        <end position="155"/>
    </location>
</feature>
<organism evidence="2 3">
    <name type="scientific">Methylorubrum aminovorans</name>
    <dbReference type="NCBI Taxonomy" id="269069"/>
    <lineage>
        <taxon>Bacteria</taxon>
        <taxon>Pseudomonadati</taxon>
        <taxon>Pseudomonadota</taxon>
        <taxon>Alphaproteobacteria</taxon>
        <taxon>Hyphomicrobiales</taxon>
        <taxon>Methylobacteriaceae</taxon>
        <taxon>Methylorubrum</taxon>
    </lineage>
</organism>
<feature type="compositionally biased region" description="Basic and acidic residues" evidence="1">
    <location>
        <begin position="18"/>
        <end position="35"/>
    </location>
</feature>
<protein>
    <submittedName>
        <fullName evidence="2">Uncharacterized protein</fullName>
    </submittedName>
</protein>
<feature type="region of interest" description="Disordered" evidence="1">
    <location>
        <begin position="300"/>
        <end position="337"/>
    </location>
</feature>
<sequence>MSAEDLSDDAIYASASEPARDEQGRFAAPEPREQEQTTQETVPAEQETPTPNLGQLPSQSEQGQPEGGEAQPAQHQEPQQSPRERGLFADLKGEREKRQKYEADLAARDREMAELRGQMAAYQRFLQQPQAPQQAQTPAQPQQAPDPFDDPTGFAAFQAQQVFEKQFQPVAERMRQQEEHLQRVVANLNRGHAEVQHGADVVKSAEEAFNTAAARGQIDPLEHQRINNSPNPWAAAVEWHRRQQAFTTTGGDPEGWFKTEFERRLQSDPAFQQQAFALLQGQAQAAGAQAPAAGRQAPLIVPPSLNNAAGASARGQQSIGEEDIFAAAPPKMGGRRG</sequence>
<feature type="compositionally biased region" description="Basic and acidic residues" evidence="1">
    <location>
        <begin position="82"/>
        <end position="105"/>
    </location>
</feature>
<feature type="compositionally biased region" description="Polar residues" evidence="1">
    <location>
        <begin position="52"/>
        <end position="63"/>
    </location>
</feature>
<evidence type="ECO:0000313" key="3">
    <source>
        <dbReference type="Proteomes" id="UP001055039"/>
    </source>
</evidence>
<feature type="region of interest" description="Disordered" evidence="1">
    <location>
        <begin position="1"/>
        <end position="105"/>
    </location>
</feature>
<feature type="compositionally biased region" description="Low complexity" evidence="1">
    <location>
        <begin position="36"/>
        <end position="51"/>
    </location>
</feature>